<sequence>MKKSLLPLLIGILIVFGLFSYGEQTTSKQYASEDLSKKSFSMEPIEVNENVAVASTLHTSLEKQVKTTTTTKNTDSHHPDKGDFIKLTDTFMNEVIQPTGENNKVNQFDTKDGLINHLSQYASEDLSKYYVDGLYEEKKDGLYIIPTELPPWVMKGEPSELVKLDEENYQLNQENQSDLYGNYFIQVSFTMDNDRWKIQSAEVK</sequence>
<name>A0ABS9H3Y7_9BACL</name>
<dbReference type="Proteomes" id="UP001649381">
    <property type="component" value="Unassembled WGS sequence"/>
</dbReference>
<accession>A0ABS9H3Y7</accession>
<evidence type="ECO:0000313" key="1">
    <source>
        <dbReference type="EMBL" id="MCF6138370.1"/>
    </source>
</evidence>
<dbReference type="EMBL" id="JAKIJS010000001">
    <property type="protein sequence ID" value="MCF6138370.1"/>
    <property type="molecule type" value="Genomic_DNA"/>
</dbReference>
<keyword evidence="2" id="KW-1185">Reference proteome</keyword>
<dbReference type="RefSeq" id="WP_236334773.1">
    <property type="nucleotide sequence ID" value="NZ_JAKIJS010000001.1"/>
</dbReference>
<proteinExistence type="predicted"/>
<organism evidence="1 2">
    <name type="scientific">Pseudalkalibacillus berkeleyi</name>
    <dbReference type="NCBI Taxonomy" id="1069813"/>
    <lineage>
        <taxon>Bacteria</taxon>
        <taxon>Bacillati</taxon>
        <taxon>Bacillota</taxon>
        <taxon>Bacilli</taxon>
        <taxon>Bacillales</taxon>
        <taxon>Fictibacillaceae</taxon>
        <taxon>Pseudalkalibacillus</taxon>
    </lineage>
</organism>
<reference evidence="1 2" key="1">
    <citation type="submission" date="2022-01" db="EMBL/GenBank/DDBJ databases">
        <title>Alkalihalobacillus sp. EGI L200015, a novel bacterium isolated from a salt lake sediment.</title>
        <authorList>
            <person name="Gao L."/>
            <person name="Fang B.-Z."/>
            <person name="Li W.-J."/>
        </authorList>
    </citation>
    <scope>NUCLEOTIDE SEQUENCE [LARGE SCALE GENOMIC DNA]</scope>
    <source>
        <strain evidence="1 2">KCTC 12718</strain>
    </source>
</reference>
<evidence type="ECO:0000313" key="2">
    <source>
        <dbReference type="Proteomes" id="UP001649381"/>
    </source>
</evidence>
<comment type="caution">
    <text evidence="1">The sequence shown here is derived from an EMBL/GenBank/DDBJ whole genome shotgun (WGS) entry which is preliminary data.</text>
</comment>
<gene>
    <name evidence="1" type="ORF">L2716_11585</name>
</gene>
<protein>
    <submittedName>
        <fullName evidence="1">Uncharacterized protein</fullName>
    </submittedName>
</protein>